<dbReference type="PANTHER" id="PTHR43975">
    <property type="entry name" value="ZGC:101858"/>
    <property type="match status" value="1"/>
</dbReference>
<protein>
    <submittedName>
        <fullName evidence="4">Ketoreductase</fullName>
    </submittedName>
</protein>
<dbReference type="SMART" id="SM00822">
    <property type="entry name" value="PKS_KR"/>
    <property type="match status" value="1"/>
</dbReference>
<dbReference type="CDD" id="cd05233">
    <property type="entry name" value="SDR_c"/>
    <property type="match status" value="1"/>
</dbReference>
<dbReference type="PRINTS" id="PR00080">
    <property type="entry name" value="SDRFAMILY"/>
</dbReference>
<comment type="similarity">
    <text evidence="1">Belongs to the short-chain dehydrogenases/reductases (SDR) family.</text>
</comment>
<dbReference type="STRING" id="1962155.B1813_00860"/>
<feature type="domain" description="Ketoreductase" evidence="3">
    <location>
        <begin position="6"/>
        <end position="183"/>
    </location>
</feature>
<dbReference type="PRINTS" id="PR00081">
    <property type="entry name" value="GDHRDH"/>
</dbReference>
<evidence type="ECO:0000313" key="4">
    <source>
        <dbReference type="EMBL" id="OQO94688.1"/>
    </source>
</evidence>
<dbReference type="FunFam" id="3.40.50.720:FF:000084">
    <property type="entry name" value="Short-chain dehydrogenase reductase"/>
    <property type="match status" value="1"/>
</dbReference>
<dbReference type="InterPro" id="IPR002347">
    <property type="entry name" value="SDR_fam"/>
</dbReference>
<dbReference type="SUPFAM" id="SSF51735">
    <property type="entry name" value="NAD(P)-binding Rossmann-fold domains"/>
    <property type="match status" value="1"/>
</dbReference>
<dbReference type="AlphaFoldDB" id="A0A1V9ACC3"/>
<dbReference type="EMBL" id="MWIH01000002">
    <property type="protein sequence ID" value="OQO94688.1"/>
    <property type="molecule type" value="Genomic_DNA"/>
</dbReference>
<evidence type="ECO:0000256" key="2">
    <source>
        <dbReference type="ARBA" id="ARBA00023002"/>
    </source>
</evidence>
<evidence type="ECO:0000256" key="1">
    <source>
        <dbReference type="ARBA" id="ARBA00006484"/>
    </source>
</evidence>
<accession>A0A1V9ACC3</accession>
<dbReference type="Gene3D" id="3.40.50.720">
    <property type="entry name" value="NAD(P)-binding Rossmann-like Domain"/>
    <property type="match status" value="1"/>
</dbReference>
<evidence type="ECO:0000259" key="3">
    <source>
        <dbReference type="SMART" id="SM00822"/>
    </source>
</evidence>
<reference evidence="4 5" key="1">
    <citation type="submission" date="2017-02" db="EMBL/GenBank/DDBJ databases">
        <title>Draft genome of Saccharomonospora sp. 154.</title>
        <authorList>
            <person name="Alonso-Carmona G.S."/>
            <person name="De La Haba R."/>
            <person name="Vera-Gargallo B."/>
            <person name="Sandoval-Trujillo A.H."/>
            <person name="Ramirez-Duran N."/>
            <person name="Ventosa A."/>
        </authorList>
    </citation>
    <scope>NUCLEOTIDE SEQUENCE [LARGE SCALE GENOMIC DNA]</scope>
    <source>
        <strain evidence="4 5">LRS4.154</strain>
    </source>
</reference>
<keyword evidence="5" id="KW-1185">Reference proteome</keyword>
<proteinExistence type="inferred from homology"/>
<dbReference type="PANTHER" id="PTHR43975:SF2">
    <property type="entry name" value="EG:BACR7A4.14 PROTEIN-RELATED"/>
    <property type="match status" value="1"/>
</dbReference>
<keyword evidence="2" id="KW-0560">Oxidoreductase</keyword>
<dbReference type="InterPro" id="IPR057326">
    <property type="entry name" value="KR_dom"/>
</dbReference>
<evidence type="ECO:0000313" key="5">
    <source>
        <dbReference type="Proteomes" id="UP000192591"/>
    </source>
</evidence>
<dbReference type="InterPro" id="IPR020904">
    <property type="entry name" value="Sc_DH/Rdtase_CS"/>
</dbReference>
<dbReference type="Proteomes" id="UP000192591">
    <property type="component" value="Unassembled WGS sequence"/>
</dbReference>
<name>A0A1V9ACC3_SACPI</name>
<dbReference type="InterPro" id="IPR036291">
    <property type="entry name" value="NAD(P)-bd_dom_sf"/>
</dbReference>
<gene>
    <name evidence="4" type="ORF">B1813_00860</name>
</gene>
<dbReference type="GO" id="GO:0016491">
    <property type="term" value="F:oxidoreductase activity"/>
    <property type="evidence" value="ECO:0007669"/>
    <property type="project" value="UniProtKB-KW"/>
</dbReference>
<organism evidence="4 5">
    <name type="scientific">Saccharomonospora piscinae</name>
    <dbReference type="NCBI Taxonomy" id="687388"/>
    <lineage>
        <taxon>Bacteria</taxon>
        <taxon>Bacillati</taxon>
        <taxon>Actinomycetota</taxon>
        <taxon>Actinomycetes</taxon>
        <taxon>Pseudonocardiales</taxon>
        <taxon>Pseudonocardiaceae</taxon>
        <taxon>Saccharomonospora</taxon>
    </lineage>
</organism>
<dbReference type="Pfam" id="PF13561">
    <property type="entry name" value="adh_short_C2"/>
    <property type="match status" value="1"/>
</dbReference>
<dbReference type="PROSITE" id="PS00061">
    <property type="entry name" value="ADH_SHORT"/>
    <property type="match status" value="1"/>
</dbReference>
<comment type="caution">
    <text evidence="4">The sequence shown here is derived from an EMBL/GenBank/DDBJ whole genome shotgun (WGS) entry which is preliminary data.</text>
</comment>
<dbReference type="RefSeq" id="WP_208544327.1">
    <property type="nucleotide sequence ID" value="NZ_MWIH01000002.1"/>
</dbReference>
<sequence>MSLEGKTVLITGAGTGIGAAAAIDVAAAGASTILVGRRESVLDATAGTIRERGGDALVLPADLTRPGDVDDAAATVLERFGGLDGLVNNAGVGRFAPIHRADPSDLQFMFDLHVRAPVQLIQRFVATLREREGAIVNVTSVAGQLAAPNRSFYGATKAAITHLTRSLAKELAPAVRVNAILPGPVDTPIYDELDMSSEQMATFRAELEAATPIGRFGRSEEVAPWVTRLLDDSAGWVTGVQLPIDGGRCV</sequence>